<dbReference type="Pfam" id="PF18962">
    <property type="entry name" value="Por_Secre_tail"/>
    <property type="match status" value="1"/>
</dbReference>
<dbReference type="NCBIfam" id="TIGR04183">
    <property type="entry name" value="Por_Secre_tail"/>
    <property type="match status" value="1"/>
</dbReference>
<feature type="signal peptide" evidence="1">
    <location>
        <begin position="1"/>
        <end position="25"/>
    </location>
</feature>
<reference evidence="3 4" key="1">
    <citation type="submission" date="2022-04" db="EMBL/GenBank/DDBJ databases">
        <title>Hymenobacter sp. isolated from the air.</title>
        <authorList>
            <person name="Won M."/>
            <person name="Lee C.-M."/>
            <person name="Woen H.-Y."/>
            <person name="Kwon S.-W."/>
        </authorList>
    </citation>
    <scope>NUCLEOTIDE SEQUENCE [LARGE SCALE GENOMIC DNA]</scope>
    <source>
        <strain evidence="4">5116 S-27</strain>
    </source>
</reference>
<evidence type="ECO:0000256" key="1">
    <source>
        <dbReference type="SAM" id="SignalP"/>
    </source>
</evidence>
<evidence type="ECO:0000313" key="4">
    <source>
        <dbReference type="Proteomes" id="UP000831785"/>
    </source>
</evidence>
<protein>
    <submittedName>
        <fullName evidence="3">T9SS type A sorting domain-containing protein</fullName>
    </submittedName>
</protein>
<sequence length="481" mass="54769">MPTSPQKLFLSLLGLLTLTVADAQAQTTPAKRVNKLTSLVSHKHDGAERVTTAARGTKATVVRPGQAVYYSWDTPTGRWSVSSKQTFAYDSQGRVTQSTYQDSLTATNYDRTQYTYTAQGQWASETRQSWMNNAWVNIERTLYTYNAQGKETSYTRQDWTNGAWVNNSRYLTDYDSYGNETLYQGQEWLNGSWVTDYADKSLYTYNSAGLVTQEVRQELDNGTFVNTDRITFTYANGQWTSLTFEEWDNDVWVPEERILDFVWFDWAKQRPASYREQIFDGTTFVDDERISISYTANGGYVEVEQQYLNGVWVNEDRDTEVYDSQGNEQLYTYEEWVNNAWRQTEGNRYINVYNASNTLLRKVTQEFSNTTRQYVNTYRENYSSFQTITLAARNAALEAQSALYPNPASGVVTLEVAGLSKAEAATGEVRNALGQLVQNFTVQPQAGKLSTQLDLSNLKSGVYTVRLQTADGAVVKRVVRN</sequence>
<evidence type="ECO:0000313" key="3">
    <source>
        <dbReference type="EMBL" id="UOQ54631.1"/>
    </source>
</evidence>
<organism evidence="3 4">
    <name type="scientific">Hymenobacter cellulosivorans</name>
    <dbReference type="NCBI Taxonomy" id="2932249"/>
    <lineage>
        <taxon>Bacteria</taxon>
        <taxon>Pseudomonadati</taxon>
        <taxon>Bacteroidota</taxon>
        <taxon>Cytophagia</taxon>
        <taxon>Cytophagales</taxon>
        <taxon>Hymenobacteraceae</taxon>
        <taxon>Hymenobacter</taxon>
    </lineage>
</organism>
<gene>
    <name evidence="3" type="ORF">MUN80_07670</name>
</gene>
<feature type="domain" description="Secretion system C-terminal sorting" evidence="2">
    <location>
        <begin position="403"/>
        <end position="479"/>
    </location>
</feature>
<accession>A0ABY4FES6</accession>
<proteinExistence type="predicted"/>
<keyword evidence="4" id="KW-1185">Reference proteome</keyword>
<dbReference type="RefSeq" id="WP_244721885.1">
    <property type="nucleotide sequence ID" value="NZ_CP095049.1"/>
</dbReference>
<dbReference type="Gene3D" id="2.40.128.720">
    <property type="match status" value="2"/>
</dbReference>
<dbReference type="Proteomes" id="UP000831785">
    <property type="component" value="Chromosome"/>
</dbReference>
<keyword evidence="1" id="KW-0732">Signal</keyword>
<dbReference type="InterPro" id="IPR026444">
    <property type="entry name" value="Secre_tail"/>
</dbReference>
<dbReference type="EMBL" id="CP095049">
    <property type="protein sequence ID" value="UOQ54631.1"/>
    <property type="molecule type" value="Genomic_DNA"/>
</dbReference>
<evidence type="ECO:0000259" key="2">
    <source>
        <dbReference type="Pfam" id="PF18962"/>
    </source>
</evidence>
<name>A0ABY4FES6_9BACT</name>
<feature type="chain" id="PRO_5045817900" evidence="1">
    <location>
        <begin position="26"/>
        <end position="481"/>
    </location>
</feature>